<comment type="catalytic activity">
    <reaction evidence="1">
        <text>a monocarboxylic acid amide + H2O = a monocarboxylate + NH4(+)</text>
        <dbReference type="Rhea" id="RHEA:12020"/>
        <dbReference type="ChEBI" id="CHEBI:15377"/>
        <dbReference type="ChEBI" id="CHEBI:28938"/>
        <dbReference type="ChEBI" id="CHEBI:35757"/>
        <dbReference type="ChEBI" id="CHEBI:83628"/>
        <dbReference type="EC" id="3.5.1.4"/>
    </reaction>
</comment>
<dbReference type="InterPro" id="IPR020556">
    <property type="entry name" value="Amidase_CS"/>
</dbReference>
<dbReference type="PANTHER" id="PTHR46072:SF2">
    <property type="entry name" value="AMIDASE (EUROFUNG)"/>
    <property type="match status" value="1"/>
</dbReference>
<accession>A0ABZ1CW12</accession>
<dbReference type="Pfam" id="PF01425">
    <property type="entry name" value="Amidase"/>
    <property type="match status" value="1"/>
</dbReference>
<evidence type="ECO:0000313" key="7">
    <source>
        <dbReference type="Proteomes" id="UP001329825"/>
    </source>
</evidence>
<protein>
    <recommendedName>
        <fullName evidence="3">amidase</fullName>
        <ecNumber evidence="3">3.5.1.4</ecNumber>
    </recommendedName>
</protein>
<dbReference type="Gene3D" id="3.90.1300.10">
    <property type="entry name" value="Amidase signature (AS) domain"/>
    <property type="match status" value="1"/>
</dbReference>
<proteinExistence type="inferred from homology"/>
<dbReference type="EC" id="3.5.1.4" evidence="3"/>
<dbReference type="EMBL" id="CP141882">
    <property type="protein sequence ID" value="WRT64467.1"/>
    <property type="molecule type" value="Genomic_DNA"/>
</dbReference>
<dbReference type="RefSeq" id="XP_062789207.1">
    <property type="nucleotide sequence ID" value="XM_062933156.1"/>
</dbReference>
<dbReference type="PROSITE" id="PS00571">
    <property type="entry name" value="AMIDASES"/>
    <property type="match status" value="1"/>
</dbReference>
<evidence type="ECO:0000259" key="5">
    <source>
        <dbReference type="Pfam" id="PF01425"/>
    </source>
</evidence>
<gene>
    <name evidence="6" type="ORF">IL334_001399</name>
</gene>
<name>A0ABZ1CW12_9TREE</name>
<evidence type="ECO:0000256" key="2">
    <source>
        <dbReference type="ARBA" id="ARBA00009199"/>
    </source>
</evidence>
<dbReference type="InterPro" id="IPR036928">
    <property type="entry name" value="AS_sf"/>
</dbReference>
<sequence>MTWQEAAAEYRATRDANIPKEYLITDLPSNDVLDVKDYPTLPGVLPALDLEITQTLTVTELIEAIKEGKYSAVQVTEAFCRRAVLAHQLTNCLTEVFFGKAISRAKDLDEYFEKTGKTVGPLHYCICSKFAILSVPISLKDQVEVEGTNFTMSYVGWIGKKASHSAVIAELLSSQGAVFYCRTNMSQGLWFGEGYNNLFGRTTNPFNRNVTCGGSSGGEGALVGLRGSLLGVGSDIGGSVRIPAAYQALYGVRGSYARIPYCKASNSSEGQEMVRSVLGPITASIDGLKTFYKAVLDAKPWEHDPWTPRMPWSESAYALADHGNGDKLCFAIMWDDGVAKPCPPYVRALQQAKDALIAAGHEVIDWTPFKSAESGELLMRFFTSDGGYDLKKQLALSGEPQLGGVLDRSKGELSAHELFDLCYIRSGHIKDALDHWNATVSKTSTGRPVDAIIAPAAAAPPQPHDGHMYIGYTGFCNLNDYVSSILPVAHVDPSVDTKINRDDFLSDTDRQVHEQYDPALQAGAPCSLQIIGKKYEEEAIIRMTEIADAALKSVRS</sequence>
<evidence type="ECO:0000256" key="4">
    <source>
        <dbReference type="ARBA" id="ARBA00022801"/>
    </source>
</evidence>
<reference evidence="6 7" key="1">
    <citation type="submission" date="2024-01" db="EMBL/GenBank/DDBJ databases">
        <title>Comparative genomics of Cryptococcus and Kwoniella reveals pathogenesis evolution and contrasting modes of karyotype evolution via chromosome fusion or intercentromeric recombination.</title>
        <authorList>
            <person name="Coelho M.A."/>
            <person name="David-Palma M."/>
            <person name="Shea T."/>
            <person name="Bowers K."/>
            <person name="McGinley-Smith S."/>
            <person name="Mohammad A.W."/>
            <person name="Gnirke A."/>
            <person name="Yurkov A.M."/>
            <person name="Nowrousian M."/>
            <person name="Sun S."/>
            <person name="Cuomo C.A."/>
            <person name="Heitman J."/>
        </authorList>
    </citation>
    <scope>NUCLEOTIDE SEQUENCE [LARGE SCALE GENOMIC DNA]</scope>
    <source>
        <strain evidence="6">CBS 11374</strain>
    </source>
</reference>
<dbReference type="SUPFAM" id="SSF75304">
    <property type="entry name" value="Amidase signature (AS) enzymes"/>
    <property type="match status" value="1"/>
</dbReference>
<evidence type="ECO:0000256" key="1">
    <source>
        <dbReference type="ARBA" id="ARBA00001311"/>
    </source>
</evidence>
<dbReference type="Proteomes" id="UP001329825">
    <property type="component" value="Chromosome 2"/>
</dbReference>
<dbReference type="PANTHER" id="PTHR46072">
    <property type="entry name" value="AMIDASE-RELATED-RELATED"/>
    <property type="match status" value="1"/>
</dbReference>
<keyword evidence="4" id="KW-0378">Hydrolase</keyword>
<organism evidence="6 7">
    <name type="scientific">Kwoniella shivajii</name>
    <dbReference type="NCBI Taxonomy" id="564305"/>
    <lineage>
        <taxon>Eukaryota</taxon>
        <taxon>Fungi</taxon>
        <taxon>Dikarya</taxon>
        <taxon>Basidiomycota</taxon>
        <taxon>Agaricomycotina</taxon>
        <taxon>Tremellomycetes</taxon>
        <taxon>Tremellales</taxon>
        <taxon>Cryptococcaceae</taxon>
        <taxon>Kwoniella</taxon>
    </lineage>
</organism>
<dbReference type="PIRSF" id="PIRSF001221">
    <property type="entry name" value="Amidase_fungi"/>
    <property type="match status" value="1"/>
</dbReference>
<dbReference type="InterPro" id="IPR023631">
    <property type="entry name" value="Amidase_dom"/>
</dbReference>
<dbReference type="GeneID" id="87953530"/>
<evidence type="ECO:0000256" key="3">
    <source>
        <dbReference type="ARBA" id="ARBA00012922"/>
    </source>
</evidence>
<feature type="domain" description="Amidase" evidence="5">
    <location>
        <begin position="75"/>
        <end position="540"/>
    </location>
</feature>
<evidence type="ECO:0000313" key="6">
    <source>
        <dbReference type="EMBL" id="WRT64467.1"/>
    </source>
</evidence>
<keyword evidence="7" id="KW-1185">Reference proteome</keyword>
<comment type="similarity">
    <text evidence="2">Belongs to the amidase family.</text>
</comment>